<evidence type="ECO:0000256" key="6">
    <source>
        <dbReference type="ARBA" id="ARBA00047942"/>
    </source>
</evidence>
<dbReference type="PIRSF" id="PIRSF000398">
    <property type="entry name" value="M_m6A_EcoRV"/>
    <property type="match status" value="1"/>
</dbReference>
<comment type="catalytic activity">
    <reaction evidence="6 8">
        <text>a 2'-deoxyadenosine in DNA + S-adenosyl-L-methionine = an N(6)-methyl-2'-deoxyadenosine in DNA + S-adenosyl-L-homocysteine + H(+)</text>
        <dbReference type="Rhea" id="RHEA:15197"/>
        <dbReference type="Rhea" id="RHEA-COMP:12418"/>
        <dbReference type="Rhea" id="RHEA-COMP:12419"/>
        <dbReference type="ChEBI" id="CHEBI:15378"/>
        <dbReference type="ChEBI" id="CHEBI:57856"/>
        <dbReference type="ChEBI" id="CHEBI:59789"/>
        <dbReference type="ChEBI" id="CHEBI:90615"/>
        <dbReference type="ChEBI" id="CHEBI:90616"/>
        <dbReference type="EC" id="2.1.1.72"/>
    </reaction>
</comment>
<dbReference type="NCBIfam" id="TIGR00571">
    <property type="entry name" value="dam"/>
    <property type="match status" value="1"/>
</dbReference>
<keyword evidence="5 8" id="KW-0949">S-adenosyl-L-methionine</keyword>
<dbReference type="InterPro" id="IPR029063">
    <property type="entry name" value="SAM-dependent_MTases_sf"/>
</dbReference>
<dbReference type="InterPro" id="IPR023095">
    <property type="entry name" value="Ade_MeTrfase_dom_2"/>
</dbReference>
<dbReference type="GO" id="GO:1904047">
    <property type="term" value="F:S-adenosyl-L-methionine binding"/>
    <property type="evidence" value="ECO:0007669"/>
    <property type="project" value="TreeGrafter"/>
</dbReference>
<gene>
    <name evidence="9" type="ORF">BCL93_101560</name>
</gene>
<dbReference type="Proteomes" id="UP000249700">
    <property type="component" value="Unassembled WGS sequence"/>
</dbReference>
<dbReference type="OrthoDB" id="9805629at2"/>
<organism evidence="9 10">
    <name type="scientific">Onishia taeanensis</name>
    <dbReference type="NCBI Taxonomy" id="284577"/>
    <lineage>
        <taxon>Bacteria</taxon>
        <taxon>Pseudomonadati</taxon>
        <taxon>Pseudomonadota</taxon>
        <taxon>Gammaproteobacteria</taxon>
        <taxon>Oceanospirillales</taxon>
        <taxon>Halomonadaceae</taxon>
        <taxon>Onishia</taxon>
    </lineage>
</organism>
<dbReference type="InterPro" id="IPR012327">
    <property type="entry name" value="MeTrfase_D12"/>
</dbReference>
<dbReference type="GO" id="GO:0009307">
    <property type="term" value="P:DNA restriction-modification system"/>
    <property type="evidence" value="ECO:0007669"/>
    <property type="project" value="InterPro"/>
</dbReference>
<feature type="binding site" evidence="7">
    <location>
        <position position="12"/>
    </location>
    <ligand>
        <name>S-adenosyl-L-methionine</name>
        <dbReference type="ChEBI" id="CHEBI:59789"/>
    </ligand>
</feature>
<reference evidence="9 10" key="1">
    <citation type="submission" date="2018-06" db="EMBL/GenBank/DDBJ databases">
        <title>Comparative analysis of microorganisms from saline springs in Andes Mountain Range, Colombia.</title>
        <authorList>
            <person name="Rubin E."/>
        </authorList>
    </citation>
    <scope>NUCLEOTIDE SEQUENCE [LARGE SCALE GENOMIC DNA]</scope>
    <source>
        <strain evidence="9 10">USBA-857</strain>
    </source>
</reference>
<dbReference type="GO" id="GO:0043565">
    <property type="term" value="F:sequence-specific DNA binding"/>
    <property type="evidence" value="ECO:0007669"/>
    <property type="project" value="TreeGrafter"/>
</dbReference>
<dbReference type="InterPro" id="IPR002052">
    <property type="entry name" value="DNA_methylase_N6_adenine_CS"/>
</dbReference>
<dbReference type="RefSeq" id="WP_112053564.1">
    <property type="nucleotide sequence ID" value="NZ_QLSX01000001.1"/>
</dbReference>
<dbReference type="PROSITE" id="PS00092">
    <property type="entry name" value="N6_MTASE"/>
    <property type="match status" value="1"/>
</dbReference>
<name>A0A328XZX2_9GAMM</name>
<evidence type="ECO:0000256" key="2">
    <source>
        <dbReference type="ARBA" id="ARBA00011900"/>
    </source>
</evidence>
<sequence length="270" mass="31631">MSEQIVLPFLKWAGGKRWLVRDHPEIFPTEFNTYIEPFLGSGSVFFHLQPQQALLSDANQELITTYRALRNRNRMVENLLKSYHEQHSEEFYYFMRAQTPTRQTEIAARMIYLNRTCWNGLYRVNLSGKFNVPKGTKSNVVLDTDNFRETAKLLRRSVITHSDFEAIVDAAQENDFVFVDPPYTVRHNYNGFVKYNEKLFSWEDQVRLKHAIDRATERGAKVLLTNANHESIIELYQDYVQHSTLSRSSVLSGKSEFRGKYSELAIQCWN</sequence>
<evidence type="ECO:0000256" key="1">
    <source>
        <dbReference type="ARBA" id="ARBA00006594"/>
    </source>
</evidence>
<dbReference type="Gene3D" id="3.40.50.150">
    <property type="entry name" value="Vaccinia Virus protein VP39"/>
    <property type="match status" value="1"/>
</dbReference>
<dbReference type="Gene3D" id="1.10.1020.10">
    <property type="entry name" value="Adenine-specific Methyltransferase, Domain 2"/>
    <property type="match status" value="1"/>
</dbReference>
<feature type="binding site" evidence="7">
    <location>
        <position position="57"/>
    </location>
    <ligand>
        <name>S-adenosyl-L-methionine</name>
        <dbReference type="ChEBI" id="CHEBI:59789"/>
    </ligand>
</feature>
<dbReference type="PANTHER" id="PTHR30481">
    <property type="entry name" value="DNA ADENINE METHYLASE"/>
    <property type="match status" value="1"/>
</dbReference>
<dbReference type="AlphaFoldDB" id="A0A328XZX2"/>
<feature type="binding site" evidence="7">
    <location>
        <position position="16"/>
    </location>
    <ligand>
        <name>S-adenosyl-L-methionine</name>
        <dbReference type="ChEBI" id="CHEBI:59789"/>
    </ligand>
</feature>
<comment type="similarity">
    <text evidence="1 8">Belongs to the N(4)/N(6)-methyltransferase family.</text>
</comment>
<keyword evidence="3 8" id="KW-0489">Methyltransferase</keyword>
<dbReference type="EMBL" id="QLSX01000001">
    <property type="protein sequence ID" value="RAR64733.1"/>
    <property type="molecule type" value="Genomic_DNA"/>
</dbReference>
<dbReference type="EC" id="2.1.1.72" evidence="2 8"/>
<evidence type="ECO:0000256" key="7">
    <source>
        <dbReference type="PIRSR" id="PIRSR000398-1"/>
    </source>
</evidence>
<dbReference type="GO" id="GO:0009007">
    <property type="term" value="F:site-specific DNA-methyltransferase (adenine-specific) activity"/>
    <property type="evidence" value="ECO:0007669"/>
    <property type="project" value="UniProtKB-UniRule"/>
</dbReference>
<evidence type="ECO:0000313" key="9">
    <source>
        <dbReference type="EMBL" id="RAR64733.1"/>
    </source>
</evidence>
<dbReference type="PRINTS" id="PR00505">
    <property type="entry name" value="D12N6MTFRASE"/>
</dbReference>
<evidence type="ECO:0000256" key="8">
    <source>
        <dbReference type="RuleBase" id="RU361257"/>
    </source>
</evidence>
<dbReference type="PANTHER" id="PTHR30481:SF3">
    <property type="entry name" value="DNA ADENINE METHYLASE"/>
    <property type="match status" value="1"/>
</dbReference>
<accession>A0A328XZX2</accession>
<evidence type="ECO:0000256" key="4">
    <source>
        <dbReference type="ARBA" id="ARBA00022679"/>
    </source>
</evidence>
<dbReference type="Pfam" id="PF02086">
    <property type="entry name" value="MethyltransfD12"/>
    <property type="match status" value="1"/>
</dbReference>
<evidence type="ECO:0000313" key="10">
    <source>
        <dbReference type="Proteomes" id="UP000249700"/>
    </source>
</evidence>
<proteinExistence type="inferred from homology"/>
<feature type="binding site" evidence="7">
    <location>
        <position position="180"/>
    </location>
    <ligand>
        <name>S-adenosyl-L-methionine</name>
        <dbReference type="ChEBI" id="CHEBI:59789"/>
    </ligand>
</feature>
<keyword evidence="4 8" id="KW-0808">Transferase</keyword>
<dbReference type="InterPro" id="IPR012263">
    <property type="entry name" value="M_m6A_EcoRV"/>
</dbReference>
<dbReference type="GO" id="GO:0032259">
    <property type="term" value="P:methylation"/>
    <property type="evidence" value="ECO:0007669"/>
    <property type="project" value="UniProtKB-KW"/>
</dbReference>
<dbReference type="GO" id="GO:0006298">
    <property type="term" value="P:mismatch repair"/>
    <property type="evidence" value="ECO:0007669"/>
    <property type="project" value="TreeGrafter"/>
</dbReference>
<comment type="caution">
    <text evidence="9">The sequence shown here is derived from an EMBL/GenBank/DDBJ whole genome shotgun (WGS) entry which is preliminary data.</text>
</comment>
<dbReference type="SUPFAM" id="SSF53335">
    <property type="entry name" value="S-adenosyl-L-methionine-dependent methyltransferases"/>
    <property type="match status" value="1"/>
</dbReference>
<protein>
    <recommendedName>
        <fullName evidence="2 8">Site-specific DNA-methyltransferase (adenine-specific)</fullName>
        <ecNumber evidence="2 8">2.1.1.72</ecNumber>
    </recommendedName>
</protein>
<evidence type="ECO:0000256" key="3">
    <source>
        <dbReference type="ARBA" id="ARBA00022603"/>
    </source>
</evidence>
<evidence type="ECO:0000256" key="5">
    <source>
        <dbReference type="ARBA" id="ARBA00022691"/>
    </source>
</evidence>